<keyword evidence="4" id="KW-1185">Reference proteome</keyword>
<dbReference type="Proteomes" id="UP001162131">
    <property type="component" value="Unassembled WGS sequence"/>
</dbReference>
<dbReference type="EMBL" id="CAJZBQ010000004">
    <property type="protein sequence ID" value="CAG9311364.1"/>
    <property type="molecule type" value="Genomic_DNA"/>
</dbReference>
<protein>
    <submittedName>
        <fullName evidence="3">Uncharacterized protein</fullName>
    </submittedName>
</protein>
<feature type="region of interest" description="Disordered" evidence="2">
    <location>
        <begin position="260"/>
        <end position="282"/>
    </location>
</feature>
<evidence type="ECO:0000313" key="3">
    <source>
        <dbReference type="EMBL" id="CAG9311364.1"/>
    </source>
</evidence>
<feature type="coiled-coil region" evidence="1">
    <location>
        <begin position="338"/>
        <end position="439"/>
    </location>
</feature>
<evidence type="ECO:0000256" key="2">
    <source>
        <dbReference type="SAM" id="MobiDB-lite"/>
    </source>
</evidence>
<evidence type="ECO:0000256" key="1">
    <source>
        <dbReference type="SAM" id="Coils"/>
    </source>
</evidence>
<feature type="compositionally biased region" description="Basic and acidic residues" evidence="2">
    <location>
        <begin position="270"/>
        <end position="282"/>
    </location>
</feature>
<accession>A0AAU9IHV2</accession>
<dbReference type="AlphaFoldDB" id="A0AAU9IHV2"/>
<sequence length="538" mass="63199">MKNKGVDLNSSIRLSMRKVQNARNEYLNITENTLPQDTTQRVATWRNSIDTLQKDLRSHGEFLKQLRRETPSSIYEVNKGTSFLMKVSEKFSNDFKVLINILKNSAHLPKTCEYKTWDLVLQSVSTEISKLNAASVSQNQEGVHEILCELYDLKENLTSQIFKSMMHRKIVLWMDLNILETGYVKGEILDIVQNIVDYKNEHGYIPAKIDYVHPKISQELPQINSSPKAKVNFIQTLTAFTDEFQTMIRMIENNFQLNTSKKKSPNAKSLRNELEQTHKNQEKLEEEVQNLRIMMRNPDRREWFQMTRDLEEKSMKIEHDSRQIQKINMEKISLESENLHLAQHAKQLEAQLAKINETFLPRLEEAEKIHAELIQEIKNIRQDAELLPGMFRNEAFMKKKIRDEKIITEDKMNQAIEELEKEKQKIKTIIEEKQRKEKIAMQAVAARNLIDKELKEAQAFIVTLQGKITDQSNFEQEMKLEVEKYKKRHDEMQEHIYAQNNRINELEDQKKVLLSQLKESGGRSQAHYTYRTVKGNNP</sequence>
<comment type="caution">
    <text evidence="3">The sequence shown here is derived from an EMBL/GenBank/DDBJ whole genome shotgun (WGS) entry which is preliminary data.</text>
</comment>
<gene>
    <name evidence="3" type="ORF">BSTOLATCC_MIC3654</name>
</gene>
<name>A0AAU9IHV2_9CILI</name>
<reference evidence="3" key="1">
    <citation type="submission" date="2021-09" db="EMBL/GenBank/DDBJ databases">
        <authorList>
            <consortium name="AG Swart"/>
            <person name="Singh M."/>
            <person name="Singh A."/>
            <person name="Seah K."/>
            <person name="Emmerich C."/>
        </authorList>
    </citation>
    <scope>NUCLEOTIDE SEQUENCE</scope>
    <source>
        <strain evidence="3">ATCC30299</strain>
    </source>
</reference>
<keyword evidence="1" id="KW-0175">Coiled coil</keyword>
<organism evidence="3 4">
    <name type="scientific">Blepharisma stoltei</name>
    <dbReference type="NCBI Taxonomy" id="1481888"/>
    <lineage>
        <taxon>Eukaryota</taxon>
        <taxon>Sar</taxon>
        <taxon>Alveolata</taxon>
        <taxon>Ciliophora</taxon>
        <taxon>Postciliodesmatophora</taxon>
        <taxon>Heterotrichea</taxon>
        <taxon>Heterotrichida</taxon>
        <taxon>Blepharismidae</taxon>
        <taxon>Blepharisma</taxon>
    </lineage>
</organism>
<proteinExistence type="predicted"/>
<feature type="coiled-coil region" evidence="1">
    <location>
        <begin position="475"/>
        <end position="523"/>
    </location>
</feature>
<evidence type="ECO:0000313" key="4">
    <source>
        <dbReference type="Proteomes" id="UP001162131"/>
    </source>
</evidence>